<evidence type="ECO:0000313" key="3">
    <source>
        <dbReference type="EMBL" id="GGE51586.1"/>
    </source>
</evidence>
<feature type="repeat" description="ANK" evidence="1">
    <location>
        <begin position="323"/>
        <end position="355"/>
    </location>
</feature>
<dbReference type="PROSITE" id="PS50088">
    <property type="entry name" value="ANK_REPEAT"/>
    <property type="match status" value="1"/>
</dbReference>
<dbReference type="AlphaFoldDB" id="A0A8J3DXH5"/>
<keyword evidence="1" id="KW-0040">ANK repeat</keyword>
<keyword evidence="4" id="KW-1185">Reference proteome</keyword>
<feature type="region of interest" description="Disordered" evidence="2">
    <location>
        <begin position="727"/>
        <end position="748"/>
    </location>
</feature>
<feature type="region of interest" description="Disordered" evidence="2">
    <location>
        <begin position="33"/>
        <end position="58"/>
    </location>
</feature>
<dbReference type="EMBL" id="BMCP01000005">
    <property type="protein sequence ID" value="GGE51586.1"/>
    <property type="molecule type" value="Genomic_DNA"/>
</dbReference>
<evidence type="ECO:0000313" key="4">
    <source>
        <dbReference type="Proteomes" id="UP000602745"/>
    </source>
</evidence>
<dbReference type="RefSeq" id="WP_188410713.1">
    <property type="nucleotide sequence ID" value="NZ_BMCP01000005.1"/>
</dbReference>
<gene>
    <name evidence="3" type="ORF">GCM10007276_30780</name>
</gene>
<protein>
    <recommendedName>
        <fullName evidence="5">Ankyrin repeat domain-containing protein</fullName>
    </recommendedName>
</protein>
<feature type="region of interest" description="Disordered" evidence="2">
    <location>
        <begin position="686"/>
        <end position="708"/>
    </location>
</feature>
<name>A0A8J3DXH5_9RHOB</name>
<feature type="region of interest" description="Disordered" evidence="2">
    <location>
        <begin position="397"/>
        <end position="436"/>
    </location>
</feature>
<accession>A0A8J3DXH5</accession>
<reference evidence="3" key="1">
    <citation type="journal article" date="2014" name="Int. J. Syst. Evol. Microbiol.">
        <title>Complete genome sequence of Corynebacterium casei LMG S-19264T (=DSM 44701T), isolated from a smear-ripened cheese.</title>
        <authorList>
            <consortium name="US DOE Joint Genome Institute (JGI-PGF)"/>
            <person name="Walter F."/>
            <person name="Albersmeier A."/>
            <person name="Kalinowski J."/>
            <person name="Ruckert C."/>
        </authorList>
    </citation>
    <scope>NUCLEOTIDE SEQUENCE</scope>
    <source>
        <strain evidence="3">CCM 7684</strain>
    </source>
</reference>
<organism evidence="3 4">
    <name type="scientific">Agaricicola taiwanensis</name>
    <dbReference type="NCBI Taxonomy" id="591372"/>
    <lineage>
        <taxon>Bacteria</taxon>
        <taxon>Pseudomonadati</taxon>
        <taxon>Pseudomonadota</taxon>
        <taxon>Alphaproteobacteria</taxon>
        <taxon>Rhodobacterales</taxon>
        <taxon>Paracoccaceae</taxon>
        <taxon>Agaricicola</taxon>
    </lineage>
</organism>
<dbReference type="InterPro" id="IPR002110">
    <property type="entry name" value="Ankyrin_rpt"/>
</dbReference>
<dbReference type="Proteomes" id="UP000602745">
    <property type="component" value="Unassembled WGS sequence"/>
</dbReference>
<sequence length="1199" mass="131257">MRVAVAGHEASSLPSGETTDDLTFADAWQKVQDLSGRRGPGATTGVTNGKSWESRSARADEATQELRVLVKELLSAPSTVDPSEIRRRIRELAEKGADLNAGLDGKAPEEDTGLLQAAALLEDPALFEALLETAPVKERQALLNKTWRDGNTVMHALGIRGDKALFDKAVVMGGDPKVENAKGVTPEHLLAEHKKRGLPLIAAVSLGGSLTPAGWVVLAGIGVALLVAHFMAAKNAKGTSPAVKPFEGTVADDQLGAALVMGDEAAALAALEAGADPAKGYSADISFLLFASATGQDKVARAMVKRLAAKGQAATVLNTPGVNGMTPALAAAFDGNRALVEHFKAQGADLTIKETLFGLTAEEALAEAGDTQKRSTDDVPYRPGRGRFRNWIRRVVGRLSNPPTRTQPPPPGYSPPETGNGGVPSGQLQVVEPDPNGEVLWGWDEDNSDDRLRLRNRAQALTNQLNDILGTDYRMTDNFDDGDILQVTIGNRMIGSPPTARAVPGGGAQPEYILTVLADLVNIAQGTSTWRDNIRQFLADPRSGGAIRNLMSNTNSDRYNKGGNIIYNPYVDKNLSKSHRPFMILAHEIHHFLADDPDTDRLDYGLPRGEFDGQTGLIDGVPVVWRQRPGSTGWYIPLFGNDSTMEVPYVEARATGIGPFADTNLFPDTENALAVAYGATPRSTYFTNPGELSEQPSSQHPNGVWGDADRPWNQPDWVPPPVRPTGVTNLSHRSAPRSTLPPPDIGRHPLAQAKEEDYRRLLNIIGVTLEGEAGLDSSERTPLTAPPLSTAFRDLVTYNLIHQDEIEGLARGSLAYLELARDKALNDIIEFLPEKGHEGSEPRRAFQDYLDKEGRSHADEVAKAAWSDYLAFLDTMGKPASPAASSIDAGYKLVESEEDYYNLLSGDPGVVTYFSSDDEFSGIIRFHQEKDGKVFNKGVIDRQAHPDLADRARDERDLMDRVKRGEFDFASLFELRFGRASGQPEWSPAAKRVMDDWLSAAKPSEEEQRKIWSDLTHSNYATMKEIRDSGVTNNHVLIHQFIMAFFYDKAHVPNEQEYENALNALAVYIATSMQKERRLPVIEGEAREHLNTVIRYYHHNLKPRDEDKEFGLRALRYHLGDDYLFEDIPGIVGERVENVFGPGLEGALASNVVARWLSDKESDSYAVMKELIVEEHKKYTAFCNVYFGGPNDPRLAPPR</sequence>
<dbReference type="InterPro" id="IPR036770">
    <property type="entry name" value="Ankyrin_rpt-contain_sf"/>
</dbReference>
<comment type="caution">
    <text evidence="3">The sequence shown here is derived from an EMBL/GenBank/DDBJ whole genome shotgun (WGS) entry which is preliminary data.</text>
</comment>
<evidence type="ECO:0000256" key="2">
    <source>
        <dbReference type="SAM" id="MobiDB-lite"/>
    </source>
</evidence>
<evidence type="ECO:0000256" key="1">
    <source>
        <dbReference type="PROSITE-ProRule" id="PRU00023"/>
    </source>
</evidence>
<reference evidence="3" key="2">
    <citation type="submission" date="2020-09" db="EMBL/GenBank/DDBJ databases">
        <authorList>
            <person name="Sun Q."/>
            <person name="Sedlacek I."/>
        </authorList>
    </citation>
    <scope>NUCLEOTIDE SEQUENCE</scope>
    <source>
        <strain evidence="3">CCM 7684</strain>
    </source>
</reference>
<dbReference type="SUPFAM" id="SSF48403">
    <property type="entry name" value="Ankyrin repeat"/>
    <property type="match status" value="1"/>
</dbReference>
<feature type="compositionally biased region" description="Pro residues" evidence="2">
    <location>
        <begin position="405"/>
        <end position="414"/>
    </location>
</feature>
<proteinExistence type="predicted"/>
<feature type="region of interest" description="Disordered" evidence="2">
    <location>
        <begin position="1"/>
        <end position="20"/>
    </location>
</feature>
<dbReference type="Gene3D" id="1.25.40.20">
    <property type="entry name" value="Ankyrin repeat-containing domain"/>
    <property type="match status" value="2"/>
</dbReference>
<evidence type="ECO:0008006" key="5">
    <source>
        <dbReference type="Google" id="ProtNLM"/>
    </source>
</evidence>